<evidence type="ECO:0000256" key="5">
    <source>
        <dbReference type="ARBA" id="ARBA00022989"/>
    </source>
</evidence>
<evidence type="ECO:0000313" key="9">
    <source>
        <dbReference type="EMBL" id="MFC3850666.1"/>
    </source>
</evidence>
<reference evidence="10" key="1">
    <citation type="journal article" date="2019" name="Int. J. Syst. Evol. Microbiol.">
        <title>The Global Catalogue of Microorganisms (GCM) 10K type strain sequencing project: providing services to taxonomists for standard genome sequencing and annotation.</title>
        <authorList>
            <consortium name="The Broad Institute Genomics Platform"/>
            <consortium name="The Broad Institute Genome Sequencing Center for Infectious Disease"/>
            <person name="Wu L."/>
            <person name="Ma J."/>
        </authorList>
    </citation>
    <scope>NUCLEOTIDE SEQUENCE [LARGE SCALE GENOMIC DNA]</scope>
    <source>
        <strain evidence="10">CCUG 53252</strain>
    </source>
</reference>
<keyword evidence="2" id="KW-0813">Transport</keyword>
<feature type="transmembrane region" description="Helical" evidence="8">
    <location>
        <begin position="260"/>
        <end position="280"/>
    </location>
</feature>
<evidence type="ECO:0000313" key="10">
    <source>
        <dbReference type="Proteomes" id="UP001595751"/>
    </source>
</evidence>
<accession>A0ABV7ZTH7</accession>
<evidence type="ECO:0000256" key="7">
    <source>
        <dbReference type="ARBA" id="ARBA00049663"/>
    </source>
</evidence>
<feature type="transmembrane region" description="Helical" evidence="8">
    <location>
        <begin position="368"/>
        <end position="387"/>
    </location>
</feature>
<feature type="transmembrane region" description="Helical" evidence="8">
    <location>
        <begin position="173"/>
        <end position="191"/>
    </location>
</feature>
<feature type="transmembrane region" description="Helical" evidence="8">
    <location>
        <begin position="203"/>
        <end position="226"/>
    </location>
</feature>
<proteinExistence type="inferred from homology"/>
<feature type="transmembrane region" description="Helical" evidence="8">
    <location>
        <begin position="93"/>
        <end position="113"/>
    </location>
</feature>
<keyword evidence="4 8" id="KW-0812">Transmembrane</keyword>
<keyword evidence="6 8" id="KW-0472">Membrane</keyword>
<organism evidence="9 10">
    <name type="scientific">Corynebacterium hansenii</name>
    <dbReference type="NCBI Taxonomy" id="394964"/>
    <lineage>
        <taxon>Bacteria</taxon>
        <taxon>Bacillati</taxon>
        <taxon>Actinomycetota</taxon>
        <taxon>Actinomycetes</taxon>
        <taxon>Mycobacteriales</taxon>
        <taxon>Corynebacteriaceae</taxon>
        <taxon>Corynebacterium</taxon>
    </lineage>
</organism>
<feature type="transmembrane region" description="Helical" evidence="8">
    <location>
        <begin position="39"/>
        <end position="56"/>
    </location>
</feature>
<sequence length="479" mass="48065">MIAASSHLGTSDLATSNLSTSYLAADATAPLTTAGPAQLVIAALVGIAAIVALIVWGKLHPFLSLMLGSAVLALVAGIGLTDTFTAFTKGVGSTVGGTGVLIALGAIIGMLLVKSGGADAIVEGFLDRTTAGKLPWVMAALAFVIGIPLFFEVGVVLLIPVVMLAAKRARQPVILLGIPALAGLSALHGLVPPHPGPLIAIDALGANLGLTLGLGLIVAVPCVVLAGPVAGKFMARWVPIPAPDTFTAGEPVAEEDRPGVAVSLSVVLLPVVLMLLRTLVETAWAGGTGNPAHSLVMFAGTPLVALLATSLYAMWVLGMRGGRGLKEVSDLVGASFAGIAGILLIVGAGGGFKETLVASGVAGVIGDWLSGAAISPLLAAWLVAVFIRLATGSATVATITAAGIMAPIATGLDPATTALMVLAIGAGSVFFSHVNDAGFWLVKEYFGMTVPQTLKTWSLMETILSVVGLITVMLLGLVV</sequence>
<dbReference type="Proteomes" id="UP001595751">
    <property type="component" value="Unassembled WGS sequence"/>
</dbReference>
<comment type="similarity">
    <text evidence="7">Belongs to the GntP permease family.</text>
</comment>
<feature type="transmembrane region" description="Helical" evidence="8">
    <location>
        <begin position="62"/>
        <end position="81"/>
    </location>
</feature>
<gene>
    <name evidence="9" type="ORF">ACFORJ_10880</name>
</gene>
<dbReference type="InterPro" id="IPR003474">
    <property type="entry name" value="Glcn_transporter"/>
</dbReference>
<dbReference type="NCBIfam" id="TIGR00791">
    <property type="entry name" value="gntP"/>
    <property type="match status" value="1"/>
</dbReference>
<name>A0ABV7ZTH7_9CORY</name>
<dbReference type="PIRSF" id="PIRSF002746">
    <property type="entry name" value="Gluconate_transporter"/>
    <property type="match status" value="1"/>
</dbReference>
<dbReference type="EMBL" id="JBHRZN010000003">
    <property type="protein sequence ID" value="MFC3850666.1"/>
    <property type="molecule type" value="Genomic_DNA"/>
</dbReference>
<dbReference type="Pfam" id="PF02447">
    <property type="entry name" value="GntP_permease"/>
    <property type="match status" value="1"/>
</dbReference>
<protein>
    <submittedName>
        <fullName evidence="9">Gluconate:H+ symporter</fullName>
    </submittedName>
</protein>
<evidence type="ECO:0000256" key="6">
    <source>
        <dbReference type="ARBA" id="ARBA00023136"/>
    </source>
</evidence>
<dbReference type="PANTHER" id="PTHR30354:SF22">
    <property type="entry name" value="HIGH-AFFINITY GLUCONATE TRANSPORTER"/>
    <property type="match status" value="1"/>
</dbReference>
<evidence type="ECO:0000256" key="2">
    <source>
        <dbReference type="ARBA" id="ARBA00022448"/>
    </source>
</evidence>
<keyword evidence="3" id="KW-1003">Cell membrane</keyword>
<feature type="transmembrane region" description="Helical" evidence="8">
    <location>
        <begin position="292"/>
        <end position="316"/>
    </location>
</feature>
<feature type="transmembrane region" description="Helical" evidence="8">
    <location>
        <begin position="328"/>
        <end position="348"/>
    </location>
</feature>
<comment type="subcellular location">
    <subcellularLocation>
        <location evidence="1">Cell membrane</location>
        <topology evidence="1">Multi-pass membrane protein</topology>
    </subcellularLocation>
</comment>
<keyword evidence="5 8" id="KW-1133">Transmembrane helix</keyword>
<feature type="transmembrane region" description="Helical" evidence="8">
    <location>
        <begin position="418"/>
        <end position="442"/>
    </location>
</feature>
<dbReference type="PANTHER" id="PTHR30354">
    <property type="entry name" value="GNT FAMILY GLUCONATE TRANSPORTER"/>
    <property type="match status" value="1"/>
</dbReference>
<feature type="transmembrane region" description="Helical" evidence="8">
    <location>
        <begin position="133"/>
        <end position="166"/>
    </location>
</feature>
<comment type="caution">
    <text evidence="9">The sequence shown here is derived from an EMBL/GenBank/DDBJ whole genome shotgun (WGS) entry which is preliminary data.</text>
</comment>
<keyword evidence="10" id="KW-1185">Reference proteome</keyword>
<evidence type="ECO:0000256" key="1">
    <source>
        <dbReference type="ARBA" id="ARBA00004651"/>
    </source>
</evidence>
<evidence type="ECO:0000256" key="3">
    <source>
        <dbReference type="ARBA" id="ARBA00022475"/>
    </source>
</evidence>
<feature type="transmembrane region" description="Helical" evidence="8">
    <location>
        <begin position="454"/>
        <end position="478"/>
    </location>
</feature>
<evidence type="ECO:0000256" key="8">
    <source>
        <dbReference type="SAM" id="Phobius"/>
    </source>
</evidence>
<evidence type="ECO:0000256" key="4">
    <source>
        <dbReference type="ARBA" id="ARBA00022692"/>
    </source>
</evidence>
<dbReference type="RefSeq" id="WP_290290518.1">
    <property type="nucleotide sequence ID" value="NZ_CP047211.1"/>
</dbReference>